<comment type="caution">
    <text evidence="2">The sequence shown here is derived from an EMBL/GenBank/DDBJ whole genome shotgun (WGS) entry which is preliminary data.</text>
</comment>
<dbReference type="InterPro" id="IPR001054">
    <property type="entry name" value="A/G_cyclase"/>
</dbReference>
<dbReference type="Pfam" id="PF00211">
    <property type="entry name" value="Guanylate_cyc"/>
    <property type="match status" value="1"/>
</dbReference>
<dbReference type="GO" id="GO:0035556">
    <property type="term" value="P:intracellular signal transduction"/>
    <property type="evidence" value="ECO:0007669"/>
    <property type="project" value="InterPro"/>
</dbReference>
<feature type="domain" description="Guanylate cyclase" evidence="1">
    <location>
        <begin position="42"/>
        <end position="173"/>
    </location>
</feature>
<dbReference type="CDD" id="cd07302">
    <property type="entry name" value="CHD"/>
    <property type="match status" value="1"/>
</dbReference>
<proteinExistence type="predicted"/>
<dbReference type="EMBL" id="LAZR01039400">
    <property type="protein sequence ID" value="KKL17101.1"/>
    <property type="molecule type" value="Genomic_DNA"/>
</dbReference>
<evidence type="ECO:0000259" key="1">
    <source>
        <dbReference type="PROSITE" id="PS50125"/>
    </source>
</evidence>
<evidence type="ECO:0000313" key="2">
    <source>
        <dbReference type="EMBL" id="KKL17101.1"/>
    </source>
</evidence>
<accession>A0A0F9DH78</accession>
<name>A0A0F9DH78_9ZZZZ</name>
<reference evidence="2" key="1">
    <citation type="journal article" date="2015" name="Nature">
        <title>Complex archaea that bridge the gap between prokaryotes and eukaryotes.</title>
        <authorList>
            <person name="Spang A."/>
            <person name="Saw J.H."/>
            <person name="Jorgensen S.L."/>
            <person name="Zaremba-Niedzwiedzka K."/>
            <person name="Martijn J."/>
            <person name="Lind A.E."/>
            <person name="van Eijk R."/>
            <person name="Schleper C."/>
            <person name="Guy L."/>
            <person name="Ettema T.J."/>
        </authorList>
    </citation>
    <scope>NUCLEOTIDE SEQUENCE</scope>
</reference>
<organism evidence="2">
    <name type="scientific">marine sediment metagenome</name>
    <dbReference type="NCBI Taxonomy" id="412755"/>
    <lineage>
        <taxon>unclassified sequences</taxon>
        <taxon>metagenomes</taxon>
        <taxon>ecological metagenomes</taxon>
    </lineage>
</organism>
<protein>
    <recommendedName>
        <fullName evidence="1">Guanylate cyclase domain-containing protein</fullName>
    </recommendedName>
</protein>
<dbReference type="Gene3D" id="3.30.70.1230">
    <property type="entry name" value="Nucleotide cyclase"/>
    <property type="match status" value="1"/>
</dbReference>
<dbReference type="SUPFAM" id="SSF55073">
    <property type="entry name" value="Nucleotide cyclase"/>
    <property type="match status" value="1"/>
</dbReference>
<dbReference type="InterPro" id="IPR029787">
    <property type="entry name" value="Nucleotide_cyclase"/>
</dbReference>
<sequence>MKEELTSHIMHKCHPKTLLAENVDEGIPAFTVAISDTSKNYCVGLVDIVNSTKITSKLPQNKLASYYEIFLNSMANILNKFGGVAIKNIGDSLLFYFPESSHPKRKFGFLSCLECTLAMVEEHEKIKDVLKNEGLPSVDYRVSVDYGSISFMKSANTSIDIFGTPVNMSVKINRQAPVNGIIIGGDMYRLVKDFDEYYFKEAEGFSIGLKQTYSIYSVRRKSVD</sequence>
<dbReference type="GO" id="GO:0009190">
    <property type="term" value="P:cyclic nucleotide biosynthetic process"/>
    <property type="evidence" value="ECO:0007669"/>
    <property type="project" value="InterPro"/>
</dbReference>
<gene>
    <name evidence="2" type="ORF">LCGC14_2488940</name>
</gene>
<dbReference type="PROSITE" id="PS50125">
    <property type="entry name" value="GUANYLATE_CYCLASE_2"/>
    <property type="match status" value="1"/>
</dbReference>
<dbReference type="AlphaFoldDB" id="A0A0F9DH78"/>